<dbReference type="RefSeq" id="WP_106296491.1">
    <property type="nucleotide sequence ID" value="NZ_PVTI01000003.1"/>
</dbReference>
<keyword evidence="3" id="KW-1185">Reference proteome</keyword>
<dbReference type="SUPFAM" id="SSF55729">
    <property type="entry name" value="Acyl-CoA N-acyltransferases (Nat)"/>
    <property type="match status" value="1"/>
</dbReference>
<feature type="domain" description="N-acetyltransferase" evidence="1">
    <location>
        <begin position="1"/>
        <end position="154"/>
    </location>
</feature>
<evidence type="ECO:0000259" key="1">
    <source>
        <dbReference type="PROSITE" id="PS51186"/>
    </source>
</evidence>
<dbReference type="Pfam" id="PF00583">
    <property type="entry name" value="Acetyltransf_1"/>
    <property type="match status" value="1"/>
</dbReference>
<evidence type="ECO:0000313" key="2">
    <source>
        <dbReference type="EMBL" id="PRY62921.1"/>
    </source>
</evidence>
<dbReference type="AlphaFoldDB" id="A0A2T0UYC4"/>
<keyword evidence="2" id="KW-0689">Ribosomal protein</keyword>
<dbReference type="Gene3D" id="3.40.630.30">
    <property type="match status" value="1"/>
</dbReference>
<proteinExistence type="predicted"/>
<dbReference type="OrthoDB" id="1706016at2"/>
<gene>
    <name evidence="2" type="ORF">BCF74_103128</name>
</gene>
<evidence type="ECO:0000313" key="3">
    <source>
        <dbReference type="Proteomes" id="UP000237822"/>
    </source>
</evidence>
<dbReference type="InterPro" id="IPR000182">
    <property type="entry name" value="GNAT_dom"/>
</dbReference>
<comment type="caution">
    <text evidence="2">The sequence shown here is derived from an EMBL/GenBank/DDBJ whole genome shotgun (WGS) entry which is preliminary data.</text>
</comment>
<keyword evidence="2" id="KW-0687">Ribonucleoprotein</keyword>
<dbReference type="PROSITE" id="PS51186">
    <property type="entry name" value="GNAT"/>
    <property type="match status" value="1"/>
</dbReference>
<accession>A0A2T0UYC4</accession>
<reference evidence="2 3" key="1">
    <citation type="submission" date="2018-03" db="EMBL/GenBank/DDBJ databases">
        <title>Genomic Encyclopedia of Archaeal and Bacterial Type Strains, Phase II (KMG-II): from individual species to whole genera.</title>
        <authorList>
            <person name="Goeker M."/>
        </authorList>
    </citation>
    <scope>NUCLEOTIDE SEQUENCE [LARGE SCALE GENOMIC DNA]</scope>
    <source>
        <strain evidence="2 3">ATCC BAA-1496</strain>
    </source>
</reference>
<protein>
    <submittedName>
        <fullName evidence="2">Ribosomal protein S18 acetylase RimI-like enzyme</fullName>
    </submittedName>
</protein>
<dbReference type="Proteomes" id="UP000237822">
    <property type="component" value="Unassembled WGS sequence"/>
</dbReference>
<dbReference type="EMBL" id="PVTI01000003">
    <property type="protein sequence ID" value="PRY62921.1"/>
    <property type="molecule type" value="Genomic_DNA"/>
</dbReference>
<dbReference type="InterPro" id="IPR016181">
    <property type="entry name" value="Acyl_CoA_acyltransferase"/>
</dbReference>
<dbReference type="GO" id="GO:0016747">
    <property type="term" value="F:acyltransferase activity, transferring groups other than amino-acyl groups"/>
    <property type="evidence" value="ECO:0007669"/>
    <property type="project" value="InterPro"/>
</dbReference>
<dbReference type="GO" id="GO:0005840">
    <property type="term" value="C:ribosome"/>
    <property type="evidence" value="ECO:0007669"/>
    <property type="project" value="UniProtKB-KW"/>
</dbReference>
<sequence>MTRLATPADVDVLLDLRVLMFTSMGTPLEALSDPAWRAEARAWLAAHVDHPATRIVVVEDGGEVVAGGVAEVLAGIPAPSMPRGRLGFISNVATFEHARGRGHGRAVMTDLVGWLEGDGDADRIDLAATEDGAHIYRTMGFTDAAFPTMRRFRP</sequence>
<name>A0A2T0UYC4_9MICO</name>
<organism evidence="2 3">
    <name type="scientific">Knoellia remsis</name>
    <dbReference type="NCBI Taxonomy" id="407159"/>
    <lineage>
        <taxon>Bacteria</taxon>
        <taxon>Bacillati</taxon>
        <taxon>Actinomycetota</taxon>
        <taxon>Actinomycetes</taxon>
        <taxon>Micrococcales</taxon>
        <taxon>Intrasporangiaceae</taxon>
        <taxon>Knoellia</taxon>
    </lineage>
</organism>